<keyword evidence="6" id="KW-0175">Coiled coil</keyword>
<reference evidence="8" key="1">
    <citation type="submission" date="2021-01" db="EMBL/GenBank/DDBJ databases">
        <authorList>
            <person name="Corre E."/>
            <person name="Pelletier E."/>
            <person name="Niang G."/>
            <person name="Scheremetjew M."/>
            <person name="Finn R."/>
            <person name="Kale V."/>
            <person name="Holt S."/>
            <person name="Cochrane G."/>
            <person name="Meng A."/>
            <person name="Brown T."/>
            <person name="Cohen L."/>
        </authorList>
    </citation>
    <scope>NUCLEOTIDE SEQUENCE</scope>
    <source>
        <strain evidence="8">OF101</strain>
    </source>
</reference>
<evidence type="ECO:0008006" key="10">
    <source>
        <dbReference type="Google" id="ProtNLM"/>
    </source>
</evidence>
<dbReference type="PROSITE" id="PS51450">
    <property type="entry name" value="LRR"/>
    <property type="match status" value="2"/>
</dbReference>
<dbReference type="SUPFAM" id="SSF52075">
    <property type="entry name" value="Outer arm dynein light chain 1"/>
    <property type="match status" value="1"/>
</dbReference>
<gene>
    <name evidence="8" type="ORF">ACAT0790_LOCUS57413</name>
    <name evidence="9" type="ORF">ACAT0790_LOCUS57414</name>
</gene>
<feature type="coiled-coil region" evidence="6">
    <location>
        <begin position="262"/>
        <end position="297"/>
    </location>
</feature>
<evidence type="ECO:0000256" key="3">
    <source>
        <dbReference type="ARBA" id="ARBA00022737"/>
    </source>
</evidence>
<dbReference type="EMBL" id="HBGE01096490">
    <property type="protein sequence ID" value="CAD9180642.1"/>
    <property type="molecule type" value="Transcribed_RNA"/>
</dbReference>
<feature type="compositionally biased region" description="Basic and acidic residues" evidence="7">
    <location>
        <begin position="297"/>
        <end position="312"/>
    </location>
</feature>
<dbReference type="InterPro" id="IPR032675">
    <property type="entry name" value="LRR_dom_sf"/>
</dbReference>
<dbReference type="InterPro" id="IPR050576">
    <property type="entry name" value="Cilia_flagella_integrity"/>
</dbReference>
<feature type="compositionally biased region" description="Basic and acidic residues" evidence="7">
    <location>
        <begin position="395"/>
        <end position="414"/>
    </location>
</feature>
<evidence type="ECO:0000256" key="2">
    <source>
        <dbReference type="ARBA" id="ARBA00022614"/>
    </source>
</evidence>
<dbReference type="EMBL" id="HBGE01096489">
    <property type="protein sequence ID" value="CAD9180641.1"/>
    <property type="molecule type" value="Transcribed_RNA"/>
</dbReference>
<protein>
    <recommendedName>
        <fullName evidence="10">Dynein assembly factor 1, axonemal homolog</fullName>
    </recommendedName>
</protein>
<organism evidence="8">
    <name type="scientific">Alexandrium catenella</name>
    <name type="common">Red tide dinoflagellate</name>
    <name type="synonym">Gonyaulax catenella</name>
    <dbReference type="NCBI Taxonomy" id="2925"/>
    <lineage>
        <taxon>Eukaryota</taxon>
        <taxon>Sar</taxon>
        <taxon>Alveolata</taxon>
        <taxon>Dinophyceae</taxon>
        <taxon>Gonyaulacales</taxon>
        <taxon>Pyrocystaceae</taxon>
        <taxon>Alexandrium</taxon>
    </lineage>
</organism>
<evidence type="ECO:0000313" key="9">
    <source>
        <dbReference type="EMBL" id="CAD9180642.1"/>
    </source>
</evidence>
<feature type="compositionally biased region" description="Low complexity" evidence="7">
    <location>
        <begin position="434"/>
        <end position="453"/>
    </location>
</feature>
<dbReference type="PANTHER" id="PTHR45973:SF9">
    <property type="entry name" value="LEUCINE-RICH REPEAT-CONTAINING PROTEIN 46"/>
    <property type="match status" value="1"/>
</dbReference>
<name>A0A6T9U9L4_ALECA</name>
<evidence type="ECO:0000256" key="7">
    <source>
        <dbReference type="SAM" id="MobiDB-lite"/>
    </source>
</evidence>
<keyword evidence="5" id="KW-0966">Cell projection</keyword>
<evidence type="ECO:0000256" key="5">
    <source>
        <dbReference type="ARBA" id="ARBA00023273"/>
    </source>
</evidence>
<evidence type="ECO:0000313" key="8">
    <source>
        <dbReference type="EMBL" id="CAD9180641.1"/>
    </source>
</evidence>
<feature type="compositionally biased region" description="Basic and acidic residues" evidence="7">
    <location>
        <begin position="319"/>
        <end position="377"/>
    </location>
</feature>
<evidence type="ECO:0000256" key="6">
    <source>
        <dbReference type="SAM" id="Coils"/>
    </source>
</evidence>
<feature type="compositionally biased region" description="Basic and acidic residues" evidence="7">
    <location>
        <begin position="491"/>
        <end position="507"/>
    </location>
</feature>
<keyword evidence="2" id="KW-0433">Leucine-rich repeat</keyword>
<comment type="subcellular location">
    <subcellularLocation>
        <location evidence="1">Cell projection</location>
        <location evidence="1">Cilium</location>
    </subcellularLocation>
</comment>
<feature type="compositionally biased region" description="Low complexity" evidence="7">
    <location>
        <begin position="545"/>
        <end position="556"/>
    </location>
</feature>
<dbReference type="InterPro" id="IPR001611">
    <property type="entry name" value="Leu-rich_rpt"/>
</dbReference>
<proteinExistence type="predicted"/>
<evidence type="ECO:0000256" key="1">
    <source>
        <dbReference type="ARBA" id="ARBA00004138"/>
    </source>
</evidence>
<keyword evidence="4" id="KW-0969">Cilium</keyword>
<feature type="region of interest" description="Disordered" evidence="7">
    <location>
        <begin position="297"/>
        <end position="462"/>
    </location>
</feature>
<dbReference type="AlphaFoldDB" id="A0A6T9U9L4"/>
<keyword evidence="3" id="KW-0677">Repeat</keyword>
<feature type="region of interest" description="Disordered" evidence="7">
    <location>
        <begin position="489"/>
        <end position="565"/>
    </location>
</feature>
<dbReference type="Pfam" id="PF14580">
    <property type="entry name" value="LRR_9"/>
    <property type="match status" value="1"/>
</dbReference>
<evidence type="ECO:0000256" key="4">
    <source>
        <dbReference type="ARBA" id="ARBA00023069"/>
    </source>
</evidence>
<sequence>MSCKDLDRKLHASVLKREAVKEREWREARKREEDEQASLLGAGGTQMSKEELRKVIDSDKRIYYRTEELNDKLFIHYKGWRALQGLEGWTGLKALYAECNAFDRIQGLQCCRGLRSLFLQENCIHRIEGLENCPDLWNINLSNNFIERIEGLSNLRCLNTLTLAKNRLGIHGVEDMLELVDTTVTSLDVQDNQISDPDVLPEVFMRMKELRVLYLKGNPCTKKIPNYRKNITVCCEELRYLDDRPVFPEDRRAADAFNRGGLEEERAERRRIKEENTAKHERNMKAFNDMIQNARAEKRERDAMRSEDKFSDETDPVETQEKRMKRQVEQWKEANADDLRDDDKERAERCLKQEREQQKAAAEREKAAGKDASKEAPEDTDAQDTEAGNAPEEADASKEPEEDGKKVDKRKLVYEDIWDDVPTASSPSSPAPSGPSARAAAPAAVSGPSAVGATRPGPLSAAPATADVFLPWATGEGVAGMDSVAPSGAELARRAAELRAAAEERPRQPRSGAARQDGSGPAWYSKFAEKSQGAQEAPPTPAPAASPARTSEAAPPQCSELDEMD</sequence>
<accession>A0A6T9U9L4</accession>
<dbReference type="Gene3D" id="3.80.10.10">
    <property type="entry name" value="Ribonuclease Inhibitor"/>
    <property type="match status" value="1"/>
</dbReference>
<dbReference type="PANTHER" id="PTHR45973">
    <property type="entry name" value="PROTEIN PHOSPHATASE 1 REGULATORY SUBUNIT SDS22-RELATED"/>
    <property type="match status" value="1"/>
</dbReference>